<protein>
    <submittedName>
        <fullName evidence="1">Uncharacterized protein</fullName>
    </submittedName>
</protein>
<dbReference type="KEGG" id="dai:Desaci_1452"/>
<dbReference type="RefSeq" id="WP_014826476.1">
    <property type="nucleotide sequence ID" value="NC_018068.1"/>
</dbReference>
<organism evidence="1 2">
    <name type="scientific">Desulfosporosinus acidiphilus (strain DSM 22704 / JCM 16185 / SJ4)</name>
    <dbReference type="NCBI Taxonomy" id="646529"/>
    <lineage>
        <taxon>Bacteria</taxon>
        <taxon>Bacillati</taxon>
        <taxon>Bacillota</taxon>
        <taxon>Clostridia</taxon>
        <taxon>Eubacteriales</taxon>
        <taxon>Desulfitobacteriaceae</taxon>
        <taxon>Desulfosporosinus</taxon>
    </lineage>
</organism>
<dbReference type="HOGENOM" id="CLU_2733415_0_0_9"/>
<evidence type="ECO:0000313" key="1">
    <source>
        <dbReference type="EMBL" id="AFM40469.1"/>
    </source>
</evidence>
<gene>
    <name evidence="1" type="ordered locus">Desaci_1452</name>
</gene>
<name>I4D3U5_DESAJ</name>
<dbReference type="AlphaFoldDB" id="I4D3U5"/>
<sequence>MLLKAQNLKVGDQLAEDDGFLWDITEIINETETSMTVRLNSDFSSFKDHWRSGQGCLKTFDKRSILQGVSV</sequence>
<dbReference type="OrthoDB" id="1801216at2"/>
<reference evidence="1 2" key="1">
    <citation type="journal article" date="2012" name="J. Bacteriol.">
        <title>Complete genome sequences of Desulfosporosinus orientis DSM765T, Desulfosporosinus youngiae DSM17734T, Desulfosporosinus meridiei DSM13257T, and Desulfosporosinus acidiphilus DSM22704T.</title>
        <authorList>
            <person name="Pester M."/>
            <person name="Brambilla E."/>
            <person name="Alazard D."/>
            <person name="Rattei T."/>
            <person name="Weinmaier T."/>
            <person name="Han J."/>
            <person name="Lucas S."/>
            <person name="Lapidus A."/>
            <person name="Cheng J.F."/>
            <person name="Goodwin L."/>
            <person name="Pitluck S."/>
            <person name="Peters L."/>
            <person name="Ovchinnikova G."/>
            <person name="Teshima H."/>
            <person name="Detter J.C."/>
            <person name="Han C.S."/>
            <person name="Tapia R."/>
            <person name="Land M.L."/>
            <person name="Hauser L."/>
            <person name="Kyrpides N.C."/>
            <person name="Ivanova N.N."/>
            <person name="Pagani I."/>
            <person name="Huntmann M."/>
            <person name="Wei C.L."/>
            <person name="Davenport K.W."/>
            <person name="Daligault H."/>
            <person name="Chain P.S."/>
            <person name="Chen A."/>
            <person name="Mavromatis K."/>
            <person name="Markowitz V."/>
            <person name="Szeto E."/>
            <person name="Mikhailova N."/>
            <person name="Pati A."/>
            <person name="Wagner M."/>
            <person name="Woyke T."/>
            <person name="Ollivier B."/>
            <person name="Klenk H.P."/>
            <person name="Spring S."/>
            <person name="Loy A."/>
        </authorList>
    </citation>
    <scope>NUCLEOTIDE SEQUENCE [LARGE SCALE GENOMIC DNA]</scope>
    <source>
        <strain evidence="2">DSM 22704 / JCM 16185 / SJ4</strain>
    </source>
</reference>
<keyword evidence="2" id="KW-1185">Reference proteome</keyword>
<dbReference type="Proteomes" id="UP000002892">
    <property type="component" value="Chromosome"/>
</dbReference>
<dbReference type="STRING" id="646529.Desaci_1452"/>
<accession>I4D3U5</accession>
<evidence type="ECO:0000313" key="2">
    <source>
        <dbReference type="Proteomes" id="UP000002892"/>
    </source>
</evidence>
<proteinExistence type="predicted"/>
<dbReference type="EMBL" id="CP003639">
    <property type="protein sequence ID" value="AFM40469.1"/>
    <property type="molecule type" value="Genomic_DNA"/>
</dbReference>